<organism evidence="1 2">
    <name type="scientific">Panagrolaimus sp. JU765</name>
    <dbReference type="NCBI Taxonomy" id="591449"/>
    <lineage>
        <taxon>Eukaryota</taxon>
        <taxon>Metazoa</taxon>
        <taxon>Ecdysozoa</taxon>
        <taxon>Nematoda</taxon>
        <taxon>Chromadorea</taxon>
        <taxon>Rhabditida</taxon>
        <taxon>Tylenchina</taxon>
        <taxon>Panagrolaimomorpha</taxon>
        <taxon>Panagrolaimoidea</taxon>
        <taxon>Panagrolaimidae</taxon>
        <taxon>Panagrolaimus</taxon>
    </lineage>
</organism>
<dbReference type="WBParaSite" id="JU765_v2.g7693.t1">
    <property type="protein sequence ID" value="JU765_v2.g7693.t1"/>
    <property type="gene ID" value="JU765_v2.g7693"/>
</dbReference>
<dbReference type="Proteomes" id="UP000887576">
    <property type="component" value="Unplaced"/>
</dbReference>
<reference evidence="2" key="1">
    <citation type="submission" date="2022-11" db="UniProtKB">
        <authorList>
            <consortium name="WormBaseParasite"/>
        </authorList>
    </citation>
    <scope>IDENTIFICATION</scope>
</reference>
<accession>A0AC34RK80</accession>
<protein>
    <submittedName>
        <fullName evidence="2">Protein kinase domain-containing protein</fullName>
    </submittedName>
</protein>
<name>A0AC34RK80_9BILA</name>
<evidence type="ECO:0000313" key="2">
    <source>
        <dbReference type="WBParaSite" id="JU765_v2.g7693.t1"/>
    </source>
</evidence>
<sequence length="295" mass="34849">MNALWLNKDKQHVVYLYYARKRRLFNYMVVTLLGVNLKNLKAKAGQFLPASTWVRVGIQALYCLKMVHDIGYIHRDIKPGNFVMGRKRDMLRCRLIHIVDFGLARSFAVQYKGRGWVARRARGSVEFRGTARYCSPAVHEKFEQGRKDDIFSLMYMLIEMHCGLPWQKERTRESLELKKLSCPDHVLLNHFPTELHGIIFHIRSLNCYNRPDYSMIHNSFLQLMQNLGVNYDDKYAWEDDDVYNKWIEQKPVKKYDYEDSAEFFKEDPVGINCAPSKNDVTYENYKRNKSVPSEL</sequence>
<proteinExistence type="predicted"/>
<evidence type="ECO:0000313" key="1">
    <source>
        <dbReference type="Proteomes" id="UP000887576"/>
    </source>
</evidence>